<dbReference type="Gene3D" id="3.20.180.10">
    <property type="entry name" value="PNP-oxidase-like"/>
    <property type="match status" value="1"/>
</dbReference>
<evidence type="ECO:0000313" key="2">
    <source>
        <dbReference type="EMBL" id="MFC1440359.1"/>
    </source>
</evidence>
<dbReference type="RefSeq" id="WP_380565866.1">
    <property type="nucleotide sequence ID" value="NZ_JBEUKS010000006.1"/>
</dbReference>
<dbReference type="EMBL" id="JBEUKS010000006">
    <property type="protein sequence ID" value="MFC1440359.1"/>
    <property type="molecule type" value="Genomic_DNA"/>
</dbReference>
<evidence type="ECO:0000313" key="3">
    <source>
        <dbReference type="Proteomes" id="UP001592581"/>
    </source>
</evidence>
<reference evidence="2 3" key="1">
    <citation type="submission" date="2024-06" db="EMBL/GenBank/DDBJ databases">
        <authorList>
            <person name="Lee S.D."/>
        </authorList>
    </citation>
    <scope>NUCLEOTIDE SEQUENCE [LARGE SCALE GENOMIC DNA]</scope>
    <source>
        <strain evidence="2 3">N1-10</strain>
    </source>
</reference>
<comment type="caution">
    <text evidence="2">The sequence shown here is derived from an EMBL/GenBank/DDBJ whole genome shotgun (WGS) entry which is preliminary data.</text>
</comment>
<accession>A0ABV6XQ21</accession>
<dbReference type="SUPFAM" id="SSF50475">
    <property type="entry name" value="FMN-binding split barrel"/>
    <property type="match status" value="1"/>
</dbReference>
<protein>
    <submittedName>
        <fullName evidence="2">DUF2470 domain-containing protein</fullName>
    </submittedName>
</protein>
<organism evidence="2 3">
    <name type="scientific">Streptacidiphilus jeojiensis</name>
    <dbReference type="NCBI Taxonomy" id="3229225"/>
    <lineage>
        <taxon>Bacteria</taxon>
        <taxon>Bacillati</taxon>
        <taxon>Actinomycetota</taxon>
        <taxon>Actinomycetes</taxon>
        <taxon>Kitasatosporales</taxon>
        <taxon>Streptomycetaceae</taxon>
        <taxon>Streptacidiphilus</taxon>
    </lineage>
</organism>
<evidence type="ECO:0000259" key="1">
    <source>
        <dbReference type="Pfam" id="PF10615"/>
    </source>
</evidence>
<dbReference type="InterPro" id="IPR037119">
    <property type="entry name" value="Haem_oxidase_HugZ-like_sf"/>
</dbReference>
<sequence>MKPAENAAAEPVEPSEAERVRSVLQAATSLTAAANGGRHDLHGPDLVVADAAGLALRAPAECRLTREVVVAGSAGLPVLLEWTDLAPLPAGNRVRAQVCIAGRLRASRPTRDGLRLLRLDLRQIVLDADGAETLVDPARLLAAEPDPLAAVEAALLLHLDEDHQDHVTALTGLIGPQLLCGARRLVPYALDRYGIVLRLEYAGAHRDVRLAFGEPLPDAEQVGHRLHALIAAAAAAPTGSGAGHRHG</sequence>
<proteinExistence type="predicted"/>
<dbReference type="InterPro" id="IPR019595">
    <property type="entry name" value="DUF2470"/>
</dbReference>
<gene>
    <name evidence="2" type="ORF">ABUW04_19070</name>
</gene>
<keyword evidence="3" id="KW-1185">Reference proteome</keyword>
<dbReference type="Pfam" id="PF10615">
    <property type="entry name" value="DUF2470"/>
    <property type="match status" value="1"/>
</dbReference>
<name>A0ABV6XQ21_9ACTN</name>
<feature type="domain" description="DUF2470" evidence="1">
    <location>
        <begin position="154"/>
        <end position="229"/>
    </location>
</feature>
<dbReference type="Proteomes" id="UP001592581">
    <property type="component" value="Unassembled WGS sequence"/>
</dbReference>